<dbReference type="eggNOG" id="ENOG5032VWR">
    <property type="taxonomic scope" value="Bacteria"/>
</dbReference>
<proteinExistence type="predicted"/>
<dbReference type="AlphaFoldDB" id="B4W2B8"/>
<dbReference type="EMBL" id="DS989870">
    <property type="protein sequence ID" value="EDX71684.1"/>
    <property type="molecule type" value="Genomic_DNA"/>
</dbReference>
<gene>
    <name evidence="1" type="ORF">MC7420_2350</name>
</gene>
<keyword evidence="2" id="KW-1185">Reference proteome</keyword>
<dbReference type="HOGENOM" id="CLU_151121_0_0_3"/>
<dbReference type="Proteomes" id="UP000003835">
    <property type="component" value="Unassembled WGS sequence"/>
</dbReference>
<accession>B4W2B8</accession>
<sequence>MQPAAHLTRMLAEYLDCSDKALPEPGDRPREFARFQESVDPNFPDASTHVRWSNWEVSRVERFKSVDSAEYDEIVVCYCRYSPIEPEWKELPKIGALQEGKF</sequence>
<evidence type="ECO:0000313" key="2">
    <source>
        <dbReference type="Proteomes" id="UP000003835"/>
    </source>
</evidence>
<organism evidence="1 2">
    <name type="scientific">Coleofasciculus chthonoplastes PCC 7420</name>
    <dbReference type="NCBI Taxonomy" id="118168"/>
    <lineage>
        <taxon>Bacteria</taxon>
        <taxon>Bacillati</taxon>
        <taxon>Cyanobacteriota</taxon>
        <taxon>Cyanophyceae</taxon>
        <taxon>Coleofasciculales</taxon>
        <taxon>Coleofasciculaceae</taxon>
        <taxon>Coleofasciculus</taxon>
    </lineage>
</organism>
<evidence type="ECO:0000313" key="1">
    <source>
        <dbReference type="EMBL" id="EDX71684.1"/>
    </source>
</evidence>
<protein>
    <submittedName>
        <fullName evidence="1">Uncharacterized protein</fullName>
    </submittedName>
</protein>
<name>B4W2B8_9CYAN</name>
<reference evidence="1 2" key="1">
    <citation type="submission" date="2008-07" db="EMBL/GenBank/DDBJ databases">
        <authorList>
            <person name="Tandeau de Marsac N."/>
            <person name="Ferriera S."/>
            <person name="Johnson J."/>
            <person name="Kravitz S."/>
            <person name="Beeson K."/>
            <person name="Sutton G."/>
            <person name="Rogers Y.-H."/>
            <person name="Friedman R."/>
            <person name="Frazier M."/>
            <person name="Venter J.C."/>
        </authorList>
    </citation>
    <scope>NUCLEOTIDE SEQUENCE [LARGE SCALE GENOMIC DNA]</scope>
    <source>
        <strain evidence="1 2">PCC 7420</strain>
    </source>
</reference>